<gene>
    <name evidence="3" type="ORF">QBC38DRAFT_455959</name>
</gene>
<proteinExistence type="predicted"/>
<feature type="chain" id="PRO_5043027477" evidence="2">
    <location>
        <begin position="20"/>
        <end position="167"/>
    </location>
</feature>
<feature type="signal peptide" evidence="2">
    <location>
        <begin position="1"/>
        <end position="19"/>
    </location>
</feature>
<keyword evidence="2" id="KW-0732">Signal</keyword>
<dbReference type="EMBL" id="MU865343">
    <property type="protein sequence ID" value="KAK4226713.1"/>
    <property type="molecule type" value="Genomic_DNA"/>
</dbReference>
<comment type="caution">
    <text evidence="3">The sequence shown here is derived from an EMBL/GenBank/DDBJ whole genome shotgun (WGS) entry which is preliminary data.</text>
</comment>
<reference evidence="3" key="2">
    <citation type="submission" date="2023-05" db="EMBL/GenBank/DDBJ databases">
        <authorList>
            <consortium name="Lawrence Berkeley National Laboratory"/>
            <person name="Steindorff A."/>
            <person name="Hensen N."/>
            <person name="Bonometti L."/>
            <person name="Westerberg I."/>
            <person name="Brannstrom I.O."/>
            <person name="Guillou S."/>
            <person name="Cros-Aarteil S."/>
            <person name="Calhoun S."/>
            <person name="Haridas S."/>
            <person name="Kuo A."/>
            <person name="Mondo S."/>
            <person name="Pangilinan J."/>
            <person name="Riley R."/>
            <person name="Labutti K."/>
            <person name="Andreopoulos B."/>
            <person name="Lipzen A."/>
            <person name="Chen C."/>
            <person name="Yanf M."/>
            <person name="Daum C."/>
            <person name="Ng V."/>
            <person name="Clum A."/>
            <person name="Ohm R."/>
            <person name="Martin F."/>
            <person name="Silar P."/>
            <person name="Natvig D."/>
            <person name="Lalanne C."/>
            <person name="Gautier V."/>
            <person name="Ament-Velasquez S.L."/>
            <person name="Kruys A."/>
            <person name="Hutchinson M.I."/>
            <person name="Powell A.J."/>
            <person name="Barry K."/>
            <person name="Miller A.N."/>
            <person name="Grigoriev I.V."/>
            <person name="Debuchy R."/>
            <person name="Gladieux P."/>
            <person name="Thoren M.H."/>
            <person name="Johannesson H."/>
        </authorList>
    </citation>
    <scope>NUCLEOTIDE SEQUENCE</scope>
    <source>
        <strain evidence="3">CBS 990.96</strain>
    </source>
</reference>
<evidence type="ECO:0000313" key="3">
    <source>
        <dbReference type="EMBL" id="KAK4226713.1"/>
    </source>
</evidence>
<feature type="region of interest" description="Disordered" evidence="1">
    <location>
        <begin position="21"/>
        <end position="40"/>
    </location>
</feature>
<dbReference type="Proteomes" id="UP001301958">
    <property type="component" value="Unassembled WGS sequence"/>
</dbReference>
<keyword evidence="4" id="KW-1185">Reference proteome</keyword>
<organism evidence="3 4">
    <name type="scientific">Podospora fimiseda</name>
    <dbReference type="NCBI Taxonomy" id="252190"/>
    <lineage>
        <taxon>Eukaryota</taxon>
        <taxon>Fungi</taxon>
        <taxon>Dikarya</taxon>
        <taxon>Ascomycota</taxon>
        <taxon>Pezizomycotina</taxon>
        <taxon>Sordariomycetes</taxon>
        <taxon>Sordariomycetidae</taxon>
        <taxon>Sordariales</taxon>
        <taxon>Podosporaceae</taxon>
        <taxon>Podospora</taxon>
    </lineage>
</organism>
<name>A0AAN7GXZ4_9PEZI</name>
<evidence type="ECO:0000256" key="2">
    <source>
        <dbReference type="SAM" id="SignalP"/>
    </source>
</evidence>
<accession>A0AAN7GXZ4</accession>
<protein>
    <submittedName>
        <fullName evidence="3">Uncharacterized protein</fullName>
    </submittedName>
</protein>
<dbReference type="AlphaFoldDB" id="A0AAN7GXZ4"/>
<sequence>MKFTTLLSFLTLTTGITFALPSSPAEPGPPTPTDLRNFAPNTFESHDAANITLFERRQNPANPNHGGTIQNWVWSSTCSPGNAQSYVWHPAYWTNQGAPDQACYSQWEAGVQQRMLSIMFTGSNWGPNCHLRGYFGNGCVGQFSVFPPNTCGSRGSNGFWSLNVHCG</sequence>
<evidence type="ECO:0000313" key="4">
    <source>
        <dbReference type="Proteomes" id="UP001301958"/>
    </source>
</evidence>
<evidence type="ECO:0000256" key="1">
    <source>
        <dbReference type="SAM" id="MobiDB-lite"/>
    </source>
</evidence>
<reference evidence="3" key="1">
    <citation type="journal article" date="2023" name="Mol. Phylogenet. Evol.">
        <title>Genome-scale phylogeny and comparative genomics of the fungal order Sordariales.</title>
        <authorList>
            <person name="Hensen N."/>
            <person name="Bonometti L."/>
            <person name="Westerberg I."/>
            <person name="Brannstrom I.O."/>
            <person name="Guillou S."/>
            <person name="Cros-Aarteil S."/>
            <person name="Calhoun S."/>
            <person name="Haridas S."/>
            <person name="Kuo A."/>
            <person name="Mondo S."/>
            <person name="Pangilinan J."/>
            <person name="Riley R."/>
            <person name="LaButti K."/>
            <person name="Andreopoulos B."/>
            <person name="Lipzen A."/>
            <person name="Chen C."/>
            <person name="Yan M."/>
            <person name="Daum C."/>
            <person name="Ng V."/>
            <person name="Clum A."/>
            <person name="Steindorff A."/>
            <person name="Ohm R.A."/>
            <person name="Martin F."/>
            <person name="Silar P."/>
            <person name="Natvig D.O."/>
            <person name="Lalanne C."/>
            <person name="Gautier V."/>
            <person name="Ament-Velasquez S.L."/>
            <person name="Kruys A."/>
            <person name="Hutchinson M.I."/>
            <person name="Powell A.J."/>
            <person name="Barry K."/>
            <person name="Miller A.N."/>
            <person name="Grigoriev I.V."/>
            <person name="Debuchy R."/>
            <person name="Gladieux P."/>
            <person name="Hiltunen Thoren M."/>
            <person name="Johannesson H."/>
        </authorList>
    </citation>
    <scope>NUCLEOTIDE SEQUENCE</scope>
    <source>
        <strain evidence="3">CBS 990.96</strain>
    </source>
</reference>